<dbReference type="EMBL" id="AP015038">
    <property type="protein sequence ID" value="BAT88452.1"/>
    <property type="molecule type" value="Genomic_DNA"/>
</dbReference>
<name>A0A0S3S6I6_PHAAN</name>
<keyword evidence="3" id="KW-1185">Reference proteome</keyword>
<sequence>MSSFTQNERQRLPLASSSRNHVLPCPCCNVVSSFLFHFFIHQAHHSSECSTQTPPFAAGHSVFLDLLLDHEMVHLTCFLQYRKNMRCACCCAGLEVLRMCREFVLVASHVLKNGRHSWTPSAAAHHFYISISFSFQPRHVDIVWYSSREMHSLIFFFKLKPKALRFLHHVLFWKHFPCMSPTSNVFVFLSLFQIAVLVVHVIVHFILISKCPCGWTVWHVFAFFLGVCQHPLVES</sequence>
<evidence type="ECO:0000256" key="1">
    <source>
        <dbReference type="SAM" id="Phobius"/>
    </source>
</evidence>
<evidence type="ECO:0000313" key="3">
    <source>
        <dbReference type="Proteomes" id="UP000291084"/>
    </source>
</evidence>
<evidence type="ECO:0000313" key="2">
    <source>
        <dbReference type="EMBL" id="BAT88452.1"/>
    </source>
</evidence>
<feature type="transmembrane region" description="Helical" evidence="1">
    <location>
        <begin position="185"/>
        <end position="208"/>
    </location>
</feature>
<accession>A0A0S3S6I6</accession>
<organism evidence="2 3">
    <name type="scientific">Vigna angularis var. angularis</name>
    <dbReference type="NCBI Taxonomy" id="157739"/>
    <lineage>
        <taxon>Eukaryota</taxon>
        <taxon>Viridiplantae</taxon>
        <taxon>Streptophyta</taxon>
        <taxon>Embryophyta</taxon>
        <taxon>Tracheophyta</taxon>
        <taxon>Spermatophyta</taxon>
        <taxon>Magnoliopsida</taxon>
        <taxon>eudicotyledons</taxon>
        <taxon>Gunneridae</taxon>
        <taxon>Pentapetalae</taxon>
        <taxon>rosids</taxon>
        <taxon>fabids</taxon>
        <taxon>Fabales</taxon>
        <taxon>Fabaceae</taxon>
        <taxon>Papilionoideae</taxon>
        <taxon>50 kb inversion clade</taxon>
        <taxon>NPAAA clade</taxon>
        <taxon>indigoferoid/millettioid clade</taxon>
        <taxon>Phaseoleae</taxon>
        <taxon>Vigna</taxon>
    </lineage>
</organism>
<dbReference type="Proteomes" id="UP000291084">
    <property type="component" value="Chromosome 5"/>
</dbReference>
<feature type="transmembrane region" description="Helical" evidence="1">
    <location>
        <begin position="215"/>
        <end position="233"/>
    </location>
</feature>
<proteinExistence type="predicted"/>
<dbReference type="AlphaFoldDB" id="A0A0S3S6I6"/>
<keyword evidence="1" id="KW-1133">Transmembrane helix</keyword>
<reference evidence="2 3" key="1">
    <citation type="journal article" date="2015" name="Sci. Rep.">
        <title>The power of single molecule real-time sequencing technology in the de novo assembly of a eukaryotic genome.</title>
        <authorList>
            <person name="Sakai H."/>
            <person name="Naito K."/>
            <person name="Ogiso-Tanaka E."/>
            <person name="Takahashi Y."/>
            <person name="Iseki K."/>
            <person name="Muto C."/>
            <person name="Satou K."/>
            <person name="Teruya K."/>
            <person name="Shiroma A."/>
            <person name="Shimoji M."/>
            <person name="Hirano T."/>
            <person name="Itoh T."/>
            <person name="Kaga A."/>
            <person name="Tomooka N."/>
        </authorList>
    </citation>
    <scope>NUCLEOTIDE SEQUENCE [LARGE SCALE GENOMIC DNA]</scope>
    <source>
        <strain evidence="3">cv. Shumari</strain>
    </source>
</reference>
<feature type="non-terminal residue" evidence="2">
    <location>
        <position position="235"/>
    </location>
</feature>
<gene>
    <name evidence="2" type="primary">Vigan.05G195000</name>
    <name evidence="2" type="ORF">VIGAN_05195000</name>
</gene>
<keyword evidence="1" id="KW-0472">Membrane</keyword>
<keyword evidence="1" id="KW-0812">Transmembrane</keyword>
<protein>
    <submittedName>
        <fullName evidence="2">Uncharacterized protein</fullName>
    </submittedName>
</protein>